<keyword evidence="1" id="KW-0472">Membrane</keyword>
<dbReference type="Proteomes" id="UP001310594">
    <property type="component" value="Unassembled WGS sequence"/>
</dbReference>
<name>A0AAN7VMQ7_9PEZI</name>
<feature type="transmembrane region" description="Helical" evidence="1">
    <location>
        <begin position="12"/>
        <end position="31"/>
    </location>
</feature>
<evidence type="ECO:0000256" key="1">
    <source>
        <dbReference type="SAM" id="Phobius"/>
    </source>
</evidence>
<feature type="transmembrane region" description="Helical" evidence="1">
    <location>
        <begin position="122"/>
        <end position="140"/>
    </location>
</feature>
<keyword evidence="1" id="KW-1133">Transmembrane helix</keyword>
<sequence length="318" mass="35310">MEYGLQTNHFGAAIFWSYNVAALGLTTVVLHTLATLQPSRDGSHERRKRTRIFGAMAAISFSTLSFNMLNVLIQSYLQWPERFPSAYDRSQHSVIDSIWTWSTTSTLFRDFGEAIVADEARYLWVLSALIGTFSVCLYMATEGRRRSIPRLWAFFALSQILPISFAQNLFYIAIIRQPAKAQPVIVRSLPNAGVLLVYFLLLSVAPRAGQTSTLMPLIIVARLLLVMPLFLVQSGTATNNTGLVPRLQRPVAIATGLLIVRQAILAFEENSLTDMVAAVISHPAVSALGSDLIISIMSFGAWMYYGPRHHSSSEAKRK</sequence>
<organism evidence="2 3">
    <name type="scientific">Elasticomyces elasticus</name>
    <dbReference type="NCBI Taxonomy" id="574655"/>
    <lineage>
        <taxon>Eukaryota</taxon>
        <taxon>Fungi</taxon>
        <taxon>Dikarya</taxon>
        <taxon>Ascomycota</taxon>
        <taxon>Pezizomycotina</taxon>
        <taxon>Dothideomycetes</taxon>
        <taxon>Dothideomycetidae</taxon>
        <taxon>Mycosphaerellales</taxon>
        <taxon>Teratosphaeriaceae</taxon>
        <taxon>Elasticomyces</taxon>
    </lineage>
</organism>
<feature type="transmembrane region" description="Helical" evidence="1">
    <location>
        <begin position="279"/>
        <end position="305"/>
    </location>
</feature>
<reference evidence="2" key="1">
    <citation type="submission" date="2023-08" db="EMBL/GenBank/DDBJ databases">
        <title>Black Yeasts Isolated from many extreme environments.</title>
        <authorList>
            <person name="Coleine C."/>
            <person name="Stajich J.E."/>
            <person name="Selbmann L."/>
        </authorList>
    </citation>
    <scope>NUCLEOTIDE SEQUENCE</scope>
    <source>
        <strain evidence="2">CCFEE 5810</strain>
    </source>
</reference>
<feature type="transmembrane region" description="Helical" evidence="1">
    <location>
        <begin position="184"/>
        <end position="202"/>
    </location>
</feature>
<proteinExistence type="predicted"/>
<dbReference type="AlphaFoldDB" id="A0AAN7VMQ7"/>
<comment type="caution">
    <text evidence="2">The sequence shown here is derived from an EMBL/GenBank/DDBJ whole genome shotgun (WGS) entry which is preliminary data.</text>
</comment>
<feature type="transmembrane region" description="Helical" evidence="1">
    <location>
        <begin position="214"/>
        <end position="231"/>
    </location>
</feature>
<protein>
    <submittedName>
        <fullName evidence="2">Uncharacterized protein</fullName>
    </submittedName>
</protein>
<feature type="transmembrane region" description="Helical" evidence="1">
    <location>
        <begin position="152"/>
        <end position="172"/>
    </location>
</feature>
<evidence type="ECO:0000313" key="2">
    <source>
        <dbReference type="EMBL" id="KAK5693715.1"/>
    </source>
</evidence>
<feature type="transmembrane region" description="Helical" evidence="1">
    <location>
        <begin position="52"/>
        <end position="73"/>
    </location>
</feature>
<gene>
    <name evidence="2" type="ORF">LTR97_010285</name>
</gene>
<keyword evidence="1" id="KW-0812">Transmembrane</keyword>
<accession>A0AAN7VMQ7</accession>
<evidence type="ECO:0000313" key="3">
    <source>
        <dbReference type="Proteomes" id="UP001310594"/>
    </source>
</evidence>
<dbReference type="EMBL" id="JAVRQU010000017">
    <property type="protein sequence ID" value="KAK5693715.1"/>
    <property type="molecule type" value="Genomic_DNA"/>
</dbReference>